<keyword evidence="11" id="KW-0520">NAD</keyword>
<keyword evidence="12" id="KW-1185">Reference proteome</keyword>
<comment type="subcellular location">
    <subcellularLocation>
        <location evidence="1">Secreted</location>
    </subcellularLocation>
</comment>
<dbReference type="KEGG" id="char:116218482"/>
<dbReference type="PROSITE" id="PS51996">
    <property type="entry name" value="TR_MART"/>
    <property type="match status" value="1"/>
</dbReference>
<dbReference type="GeneID" id="116218482"/>
<dbReference type="InterPro" id="IPR000768">
    <property type="entry name" value="ART"/>
</dbReference>
<organism evidence="12 13">
    <name type="scientific">Clupea harengus</name>
    <name type="common">Atlantic herring</name>
    <dbReference type="NCBI Taxonomy" id="7950"/>
    <lineage>
        <taxon>Eukaryota</taxon>
        <taxon>Metazoa</taxon>
        <taxon>Chordata</taxon>
        <taxon>Craniata</taxon>
        <taxon>Vertebrata</taxon>
        <taxon>Euteleostomi</taxon>
        <taxon>Actinopterygii</taxon>
        <taxon>Neopterygii</taxon>
        <taxon>Teleostei</taxon>
        <taxon>Clupei</taxon>
        <taxon>Clupeiformes</taxon>
        <taxon>Clupeoidei</taxon>
        <taxon>Clupeidae</taxon>
        <taxon>Clupea</taxon>
    </lineage>
</organism>
<dbReference type="AlphaFoldDB" id="A0A8M1KAN5"/>
<evidence type="ECO:0000256" key="1">
    <source>
        <dbReference type="ARBA" id="ARBA00004613"/>
    </source>
</evidence>
<gene>
    <name evidence="13" type="primary">LOC116218482</name>
</gene>
<dbReference type="OrthoDB" id="423533at2759"/>
<dbReference type="GO" id="GO:0005576">
    <property type="term" value="C:extracellular region"/>
    <property type="evidence" value="ECO:0007669"/>
    <property type="project" value="UniProtKB-SubCell"/>
</dbReference>
<evidence type="ECO:0000313" key="13">
    <source>
        <dbReference type="RefSeq" id="XP_042559029.1"/>
    </source>
</evidence>
<evidence type="ECO:0000256" key="7">
    <source>
        <dbReference type="ARBA" id="ARBA00022695"/>
    </source>
</evidence>
<dbReference type="GO" id="GO:0106274">
    <property type="term" value="F:NAD+-protein-arginine ADP-ribosyltransferase activity"/>
    <property type="evidence" value="ECO:0007669"/>
    <property type="project" value="UniProtKB-EC"/>
</dbReference>
<evidence type="ECO:0000256" key="4">
    <source>
        <dbReference type="ARBA" id="ARBA00022656"/>
    </source>
</evidence>
<sequence length="197" mass="22628">MGEYYNISHEYVPLDMAPDSVDDAYSTYTKEMSRQVLSKYITNEQSSNAAFKKAWNRALNSNKHKNPGNGKPRDLKFSCVAGVFYYHVLHFLLTDSFKHQGKCVTTYRGTKLDFDTDVIQKEIRFHSFTSTSFSRHGVTNFGKKSCFVIETCHGAALGNFFNLPQEEEVLIPPYEKFKVESIKLNDWCDVVYTLNLS</sequence>
<evidence type="ECO:0000256" key="10">
    <source>
        <dbReference type="ARBA" id="ARBA00047597"/>
    </source>
</evidence>
<dbReference type="InterPro" id="IPR050999">
    <property type="entry name" value="ADP-ribosyltransferase_ARG"/>
</dbReference>
<evidence type="ECO:0000256" key="8">
    <source>
        <dbReference type="ARBA" id="ARBA00022857"/>
    </source>
</evidence>
<evidence type="ECO:0000256" key="5">
    <source>
        <dbReference type="ARBA" id="ARBA00022676"/>
    </source>
</evidence>
<keyword evidence="5 11" id="KW-0328">Glycosyltransferase</keyword>
<comment type="catalytic activity">
    <reaction evidence="10 11">
        <text>L-arginyl-[protein] + NAD(+) = N(omega)-(ADP-D-ribosyl)-L-arginyl-[protein] + nicotinamide + H(+)</text>
        <dbReference type="Rhea" id="RHEA:19149"/>
        <dbReference type="Rhea" id="RHEA-COMP:10532"/>
        <dbReference type="Rhea" id="RHEA-COMP:15087"/>
        <dbReference type="ChEBI" id="CHEBI:15378"/>
        <dbReference type="ChEBI" id="CHEBI:17154"/>
        <dbReference type="ChEBI" id="CHEBI:29965"/>
        <dbReference type="ChEBI" id="CHEBI:57540"/>
        <dbReference type="ChEBI" id="CHEBI:142554"/>
        <dbReference type="EC" id="2.4.2.31"/>
    </reaction>
</comment>
<dbReference type="PANTHER" id="PTHR10339">
    <property type="entry name" value="ADP-RIBOSYLTRANSFERASE"/>
    <property type="match status" value="1"/>
</dbReference>
<dbReference type="EC" id="2.4.2.31" evidence="11"/>
<evidence type="ECO:0000256" key="3">
    <source>
        <dbReference type="ARBA" id="ARBA00022525"/>
    </source>
</evidence>
<keyword evidence="6 11" id="KW-0808">Transferase</keyword>
<keyword evidence="4" id="KW-0800">Toxin</keyword>
<comment type="similarity">
    <text evidence="2 11">Belongs to the Arg-specific ADP-ribosyltransferase family.</text>
</comment>
<dbReference type="GO" id="GO:0003950">
    <property type="term" value="F:NAD+ poly-ADP-ribosyltransferase activity"/>
    <property type="evidence" value="ECO:0007669"/>
    <property type="project" value="TreeGrafter"/>
</dbReference>
<dbReference type="GO" id="GO:0090729">
    <property type="term" value="F:toxin activity"/>
    <property type="evidence" value="ECO:0007669"/>
    <property type="project" value="UniProtKB-KW"/>
</dbReference>
<protein>
    <recommendedName>
        <fullName evidence="11">NAD(P)(+)--arginine ADP-ribosyltransferase</fullName>
        <ecNumber evidence="11">2.4.2.31</ecNumber>
    </recommendedName>
    <alternativeName>
        <fullName evidence="11">Mono(ADP-ribosyl)transferase</fullName>
    </alternativeName>
</protein>
<evidence type="ECO:0000256" key="11">
    <source>
        <dbReference type="RuleBase" id="RU361228"/>
    </source>
</evidence>
<dbReference type="RefSeq" id="XP_042559029.1">
    <property type="nucleotide sequence ID" value="XM_042703095.1"/>
</dbReference>
<name>A0A8M1KAN5_CLUHA</name>
<reference evidence="13" key="1">
    <citation type="submission" date="2025-08" db="UniProtKB">
        <authorList>
            <consortium name="RefSeq"/>
        </authorList>
    </citation>
    <scope>IDENTIFICATION</scope>
</reference>
<keyword evidence="8 11" id="KW-0521">NADP</keyword>
<evidence type="ECO:0000256" key="6">
    <source>
        <dbReference type="ARBA" id="ARBA00022679"/>
    </source>
</evidence>
<evidence type="ECO:0000313" key="12">
    <source>
        <dbReference type="Proteomes" id="UP000515152"/>
    </source>
</evidence>
<dbReference type="GO" id="GO:0016779">
    <property type="term" value="F:nucleotidyltransferase activity"/>
    <property type="evidence" value="ECO:0007669"/>
    <property type="project" value="UniProtKB-KW"/>
</dbReference>
<keyword evidence="9" id="KW-0843">Virulence</keyword>
<keyword evidence="3" id="KW-0964">Secreted</keyword>
<evidence type="ECO:0000256" key="2">
    <source>
        <dbReference type="ARBA" id="ARBA00009558"/>
    </source>
</evidence>
<accession>A0A8M1KAN5</accession>
<dbReference type="PANTHER" id="PTHR10339:SF25">
    <property type="entry name" value="SECRETED EXOENZYME S"/>
    <property type="match status" value="1"/>
</dbReference>
<keyword evidence="7" id="KW-0548">Nucleotidyltransferase</keyword>
<proteinExistence type="inferred from homology"/>
<dbReference type="Proteomes" id="UP000515152">
    <property type="component" value="Chromosome 22"/>
</dbReference>
<dbReference type="Pfam" id="PF01129">
    <property type="entry name" value="ART"/>
    <property type="match status" value="1"/>
</dbReference>
<evidence type="ECO:0000256" key="9">
    <source>
        <dbReference type="ARBA" id="ARBA00023026"/>
    </source>
</evidence>